<dbReference type="EMBL" id="SNXE01000002">
    <property type="protein sequence ID" value="TDP12077.1"/>
    <property type="molecule type" value="Genomic_DNA"/>
</dbReference>
<dbReference type="AlphaFoldDB" id="A0A4R6N9Z1"/>
<organism evidence="2 3">
    <name type="scientific">Roseateles asaccharophilus</name>
    <dbReference type="NCBI Taxonomy" id="582607"/>
    <lineage>
        <taxon>Bacteria</taxon>
        <taxon>Pseudomonadati</taxon>
        <taxon>Pseudomonadota</taxon>
        <taxon>Betaproteobacteria</taxon>
        <taxon>Burkholderiales</taxon>
        <taxon>Sphaerotilaceae</taxon>
        <taxon>Roseateles</taxon>
    </lineage>
</organism>
<dbReference type="InterPro" id="IPR000639">
    <property type="entry name" value="Epox_hydrolase-like"/>
</dbReference>
<dbReference type="SUPFAM" id="SSF53474">
    <property type="entry name" value="alpha/beta-Hydrolases"/>
    <property type="match status" value="1"/>
</dbReference>
<feature type="domain" description="AB hydrolase-1" evidence="1">
    <location>
        <begin position="72"/>
        <end position="306"/>
    </location>
</feature>
<protein>
    <submittedName>
        <fullName evidence="2">Pimeloyl-ACP methyl ester carboxylesterase</fullName>
    </submittedName>
</protein>
<dbReference type="PRINTS" id="PR00412">
    <property type="entry name" value="EPOXHYDRLASE"/>
</dbReference>
<proteinExistence type="predicted"/>
<dbReference type="Proteomes" id="UP000295357">
    <property type="component" value="Unassembled WGS sequence"/>
</dbReference>
<accession>A0A4R6N9Z1</accession>
<comment type="caution">
    <text evidence="2">The sequence shown here is derived from an EMBL/GenBank/DDBJ whole genome shotgun (WGS) entry which is preliminary data.</text>
</comment>
<dbReference type="GO" id="GO:0003824">
    <property type="term" value="F:catalytic activity"/>
    <property type="evidence" value="ECO:0007669"/>
    <property type="project" value="InterPro"/>
</dbReference>
<dbReference type="PANTHER" id="PTHR43689">
    <property type="entry name" value="HYDROLASE"/>
    <property type="match status" value="1"/>
</dbReference>
<dbReference type="Gene3D" id="3.40.50.1820">
    <property type="entry name" value="alpha/beta hydrolase"/>
    <property type="match status" value="1"/>
</dbReference>
<dbReference type="Pfam" id="PF00561">
    <property type="entry name" value="Abhydrolase_1"/>
    <property type="match status" value="1"/>
</dbReference>
<sequence>MASESLSPAAWLLRLAGVLLLGLALLSAAFRAPQRSLESLVERWAPPPSDFMELGPQLLHYRDEGPRSDPLPLLMLHGSASSLHSWDAWATALSAQGRRVVRLDLPGFGLSGPAASGNYGDAAYLELLTQLLQRLDLGRVILVGQGLGAQLAWQLGLQQPERVAGLVLLNAGAREFRPEAAPLVFTLARLPGAGWLAEGLLPRRLIEQALREVYGQPARLHPATVERYFELSLREGNRSALVDFLDQRRSPLDLAPLSALRVPTLILWGARDRLLPIEDGQTLAQAIPGSRLIPLNQLGHLPQEEDGPASLAAVADFLHTLKP</sequence>
<reference evidence="2 3" key="1">
    <citation type="submission" date="2019-03" db="EMBL/GenBank/DDBJ databases">
        <title>Genomic Encyclopedia of Type Strains, Phase IV (KMG-IV): sequencing the most valuable type-strain genomes for metagenomic binning, comparative biology and taxonomic classification.</title>
        <authorList>
            <person name="Goeker M."/>
        </authorList>
    </citation>
    <scope>NUCLEOTIDE SEQUENCE [LARGE SCALE GENOMIC DNA]</scope>
    <source>
        <strain evidence="2 3">DSM 25082</strain>
    </source>
</reference>
<dbReference type="OrthoDB" id="9802676at2"/>
<name>A0A4R6N9Z1_9BURK</name>
<evidence type="ECO:0000313" key="2">
    <source>
        <dbReference type="EMBL" id="TDP12077.1"/>
    </source>
</evidence>
<dbReference type="RefSeq" id="WP_133602826.1">
    <property type="nucleotide sequence ID" value="NZ_JAUFPJ010000002.1"/>
</dbReference>
<gene>
    <name evidence="2" type="ORF">DFR39_102465</name>
</gene>
<evidence type="ECO:0000313" key="3">
    <source>
        <dbReference type="Proteomes" id="UP000295357"/>
    </source>
</evidence>
<keyword evidence="3" id="KW-1185">Reference proteome</keyword>
<evidence type="ECO:0000259" key="1">
    <source>
        <dbReference type="Pfam" id="PF00561"/>
    </source>
</evidence>
<dbReference type="PANTHER" id="PTHR43689:SF8">
    <property type="entry name" value="ALPHA_BETA-HYDROLASES SUPERFAMILY PROTEIN"/>
    <property type="match status" value="1"/>
</dbReference>
<dbReference type="InterPro" id="IPR000073">
    <property type="entry name" value="AB_hydrolase_1"/>
</dbReference>
<dbReference type="InterPro" id="IPR029058">
    <property type="entry name" value="AB_hydrolase_fold"/>
</dbReference>
<dbReference type="PRINTS" id="PR00111">
    <property type="entry name" value="ABHYDROLASE"/>
</dbReference>